<keyword evidence="1" id="KW-1133">Transmembrane helix</keyword>
<comment type="caution">
    <text evidence="3">The sequence shown here is derived from an EMBL/GenBank/DDBJ whole genome shotgun (WGS) entry which is preliminary data.</text>
</comment>
<dbReference type="EMBL" id="QXIX01000059">
    <property type="protein sequence ID" value="RIE11683.1"/>
    <property type="molecule type" value="Genomic_DNA"/>
</dbReference>
<keyword evidence="1" id="KW-0472">Membrane</keyword>
<evidence type="ECO:0000256" key="1">
    <source>
        <dbReference type="SAM" id="Phobius"/>
    </source>
</evidence>
<organism evidence="3 5">
    <name type="scientific">Candidatus Cryosericum hinesii</name>
    <dbReference type="NCBI Taxonomy" id="2290915"/>
    <lineage>
        <taxon>Bacteria</taxon>
        <taxon>Pseudomonadati</taxon>
        <taxon>Caldisericota/Cryosericota group</taxon>
        <taxon>Candidatus Cryosericota</taxon>
        <taxon>Candidatus Cryosericia</taxon>
        <taxon>Candidatus Cryosericales</taxon>
        <taxon>Candidatus Cryosericaceae</taxon>
        <taxon>Candidatus Cryosericum</taxon>
    </lineage>
</organism>
<dbReference type="EMBL" id="QXIW01000027">
    <property type="protein sequence ID" value="RIE12971.1"/>
    <property type="molecule type" value="Genomic_DNA"/>
</dbReference>
<evidence type="ECO:0000313" key="5">
    <source>
        <dbReference type="Proteomes" id="UP000266042"/>
    </source>
</evidence>
<evidence type="ECO:0000313" key="3">
    <source>
        <dbReference type="EMBL" id="RIE12971.1"/>
    </source>
</evidence>
<sequence length="84" mass="9686">MLVRIRNAVVRTGHHLWTGMRLTPQDSWSTTSRGTSWSAFQPARFPARSWWLGSIPKPTEHERQVLFITSVLMVVLFVVALLLR</sequence>
<evidence type="ECO:0000313" key="2">
    <source>
        <dbReference type="EMBL" id="RIE11683.1"/>
    </source>
</evidence>
<dbReference type="Proteomes" id="UP000266042">
    <property type="component" value="Unassembled WGS sequence"/>
</dbReference>
<name>A0A398DQE2_9BACT</name>
<keyword evidence="1" id="KW-0812">Transmembrane</keyword>
<reference evidence="4 5" key="1">
    <citation type="submission" date="2018-09" db="EMBL/GenBank/DDBJ databases">
        <title>Discovery and Ecogenomic Context for Candidatus Cryosericales, a Global Caldiserica Order Active in Thawing Permafrost.</title>
        <authorList>
            <person name="Martinez M.A."/>
            <person name="Woodcroft B.J."/>
            <person name="Ignacio Espinoza J.C."/>
            <person name="Zayed A."/>
            <person name="Singleton C.M."/>
            <person name="Boyd J."/>
            <person name="Li Y.-F."/>
            <person name="Purvine S."/>
            <person name="Maughan H."/>
            <person name="Hodgkins S.B."/>
            <person name="Anderson D."/>
            <person name="Sederholm M."/>
            <person name="Temperton B."/>
            <person name="Saleska S.R."/>
            <person name="Tyson G.W."/>
            <person name="Rich V.I."/>
        </authorList>
    </citation>
    <scope>NUCLEOTIDE SEQUENCE [LARGE SCALE GENOMIC DNA]</scope>
    <source>
        <strain evidence="2 4">SMC2</strain>
        <strain evidence="3 5">SMC3</strain>
    </source>
</reference>
<evidence type="ECO:0000313" key="4">
    <source>
        <dbReference type="Proteomes" id="UP000265724"/>
    </source>
</evidence>
<protein>
    <submittedName>
        <fullName evidence="3">Uncharacterized protein</fullName>
    </submittedName>
</protein>
<accession>A0A398DQE2</accession>
<keyword evidence="4" id="KW-1185">Reference proteome</keyword>
<dbReference type="Proteomes" id="UP000265724">
    <property type="component" value="Unassembled WGS sequence"/>
</dbReference>
<dbReference type="AlphaFoldDB" id="A0A398DQE2"/>
<gene>
    <name evidence="2" type="ORF">SMC2_08370</name>
    <name evidence="3" type="ORF">SMC3_05230</name>
</gene>
<proteinExistence type="predicted"/>
<feature type="transmembrane region" description="Helical" evidence="1">
    <location>
        <begin position="65"/>
        <end position="83"/>
    </location>
</feature>